<dbReference type="Gene3D" id="1.10.630.10">
    <property type="entry name" value="Cytochrome P450"/>
    <property type="match status" value="1"/>
</dbReference>
<dbReference type="PANTHER" id="PTHR24292">
    <property type="entry name" value="CYTOCHROME P450"/>
    <property type="match status" value="1"/>
</dbReference>
<dbReference type="PRINTS" id="PR00385">
    <property type="entry name" value="P450"/>
</dbReference>
<evidence type="ECO:0000256" key="10">
    <source>
        <dbReference type="ARBA" id="ARBA00022848"/>
    </source>
</evidence>
<accession>D2JLK7</accession>
<dbReference type="CDD" id="cd11056">
    <property type="entry name" value="CYP6-like"/>
    <property type="match status" value="1"/>
</dbReference>
<evidence type="ECO:0000256" key="6">
    <source>
        <dbReference type="ARBA" id="ARBA00012109"/>
    </source>
</evidence>
<evidence type="ECO:0000256" key="14">
    <source>
        <dbReference type="ARBA" id="ARBA00023136"/>
    </source>
</evidence>
<evidence type="ECO:0000256" key="1">
    <source>
        <dbReference type="ARBA" id="ARBA00001971"/>
    </source>
</evidence>
<keyword evidence="7 16" id="KW-0349">Heme</keyword>
<feature type="binding site" description="axial binding residue" evidence="16">
    <location>
        <position position="474"/>
    </location>
    <ligand>
        <name>heme</name>
        <dbReference type="ChEBI" id="CHEBI:30413"/>
    </ligand>
    <ligandPart>
        <name>Fe</name>
        <dbReference type="ChEBI" id="CHEBI:18248"/>
    </ligandPart>
</feature>
<dbReference type="GO" id="GO:0005789">
    <property type="term" value="C:endoplasmic reticulum membrane"/>
    <property type="evidence" value="ECO:0007669"/>
    <property type="project" value="UniProtKB-SubCell"/>
</dbReference>
<evidence type="ECO:0000256" key="4">
    <source>
        <dbReference type="ARBA" id="ARBA00004406"/>
    </source>
</evidence>
<comment type="subcellular location">
    <subcellularLocation>
        <location evidence="4">Endoplasmic reticulum membrane</location>
        <topology evidence="4">Peripheral membrane protein</topology>
    </subcellularLocation>
    <subcellularLocation>
        <location evidence="3">Microsome membrane</location>
        <topology evidence="3">Peripheral membrane protein</topology>
    </subcellularLocation>
</comment>
<dbReference type="InterPro" id="IPR036396">
    <property type="entry name" value="Cyt_P450_sf"/>
</dbReference>
<dbReference type="InterPro" id="IPR017972">
    <property type="entry name" value="Cyt_P450_CS"/>
</dbReference>
<evidence type="ECO:0000256" key="16">
    <source>
        <dbReference type="PIRSR" id="PIRSR602403-1"/>
    </source>
</evidence>
<keyword evidence="14" id="KW-0472">Membrane</keyword>
<protein>
    <recommendedName>
        <fullName evidence="6">unspecific monooxygenase</fullName>
        <ecNumber evidence="6">1.14.14.1</ecNumber>
    </recommendedName>
</protein>
<evidence type="ECO:0000256" key="12">
    <source>
        <dbReference type="ARBA" id="ARBA00023004"/>
    </source>
</evidence>
<reference evidence="18" key="2">
    <citation type="submission" date="2010-10" db="EMBL/GenBank/DDBJ databases">
        <authorList>
            <person name="Zagrobelny M."/>
            <person name="Scheibye-Alsing K."/>
            <person name="Jensen N.B."/>
            <person name="Moller B.L."/>
            <person name="Gorodkin J."/>
            <person name="Bak S."/>
        </authorList>
    </citation>
    <scope>NUCLEOTIDE SEQUENCE</scope>
    <source>
        <tissue evidence="18">Whole larva without gut</tissue>
    </source>
</reference>
<keyword evidence="10" id="KW-0492">Microsome</keyword>
<dbReference type="PROSITE" id="PS00086">
    <property type="entry name" value="CYTOCHROME_P450"/>
    <property type="match status" value="1"/>
</dbReference>
<dbReference type="SUPFAM" id="SSF48264">
    <property type="entry name" value="Cytochrome P450"/>
    <property type="match status" value="1"/>
</dbReference>
<dbReference type="InterPro" id="IPR002403">
    <property type="entry name" value="Cyt_P450_E_grp-IV"/>
</dbReference>
<keyword evidence="13 17" id="KW-0503">Monooxygenase</keyword>
<evidence type="ECO:0000256" key="7">
    <source>
        <dbReference type="ARBA" id="ARBA00022617"/>
    </source>
</evidence>
<evidence type="ECO:0000256" key="3">
    <source>
        <dbReference type="ARBA" id="ARBA00004174"/>
    </source>
</evidence>
<evidence type="ECO:0000256" key="13">
    <source>
        <dbReference type="ARBA" id="ARBA00023033"/>
    </source>
</evidence>
<dbReference type="GO" id="GO:0005506">
    <property type="term" value="F:iron ion binding"/>
    <property type="evidence" value="ECO:0007669"/>
    <property type="project" value="InterPro"/>
</dbReference>
<dbReference type="EMBL" id="GQ915323">
    <property type="protein sequence ID" value="ACZ97417.2"/>
    <property type="molecule type" value="mRNA"/>
</dbReference>
<dbReference type="FunFam" id="1.10.630.10:FF:000042">
    <property type="entry name" value="Cytochrome P450"/>
    <property type="match status" value="1"/>
</dbReference>
<dbReference type="AlphaFoldDB" id="D2JLK7"/>
<evidence type="ECO:0000256" key="2">
    <source>
        <dbReference type="ARBA" id="ARBA00003690"/>
    </source>
</evidence>
<dbReference type="GO" id="GO:0016712">
    <property type="term" value="F:oxidoreductase activity, acting on paired donors, with incorporation or reduction of molecular oxygen, reduced flavin or flavoprotein as one donor, and incorporation of one atom of oxygen"/>
    <property type="evidence" value="ECO:0007669"/>
    <property type="project" value="UniProtKB-EC"/>
</dbReference>
<name>D2JLK7_9NEOP</name>
<sequence>MIFLIWGLLLSAALWLYLRQVYSRFSKYGVRHLKPIPLLGNNAKILFRMQHMTENVEENYNAFPDDRFVGSYEFVNPMTIIRDVDLIKKITVKDFEYFLNHRVILNEDTDPFFGRSLFSLQDQKWKDMRSTLSPAFTSSKIRLMVPFMEEVGDQMIKSLKINIKQSGNDFIDVDSKDLLARYANDVIASCAFGLKVDSHLEKDNQFYKMGKLATTFKFMETLKIFGYIIAPLIMKKLKIAVINKESTNFLRDLVMNTMKDREIKNIKRNDMIHLLMEAKKGKLTHEGQAAGDTDVGFATVEESDVGKKTVQRVWTDDDLTAQATLFFFAGFETVSTVMTFLLYELAVNPDIQDKLVKEIKETHQKNNGKIDYSSIQHMKYMDMVVSEGLRLWPPAPATDRKCVKDYNLGKANNYATDYIIRKGESIAIPIWAIHRSAEYFPDPLKFDPERFSEENKHNIKPFTYMPFGLGPRNCIASRFALCEVKVMLYQLLLHMVVSPAAKTCIPVKLSLESFNLRMKGGDWIRLSIRI</sequence>
<organism evidence="18">
    <name type="scientific">Zygaena filipendulae</name>
    <dbReference type="NCBI Taxonomy" id="287375"/>
    <lineage>
        <taxon>Eukaryota</taxon>
        <taxon>Metazoa</taxon>
        <taxon>Ecdysozoa</taxon>
        <taxon>Arthropoda</taxon>
        <taxon>Hexapoda</taxon>
        <taxon>Insecta</taxon>
        <taxon>Pterygota</taxon>
        <taxon>Neoptera</taxon>
        <taxon>Endopterygota</taxon>
        <taxon>Lepidoptera</taxon>
        <taxon>Glossata</taxon>
        <taxon>Ditrysia</taxon>
        <taxon>Zygaenoidea</taxon>
        <taxon>Zygaenidae</taxon>
        <taxon>Zygaeninae</taxon>
        <taxon>Zygaena</taxon>
    </lineage>
</organism>
<keyword evidence="9" id="KW-0256">Endoplasmic reticulum</keyword>
<comment type="similarity">
    <text evidence="5 17">Belongs to the cytochrome P450 family.</text>
</comment>
<keyword evidence="11 17" id="KW-0560">Oxidoreductase</keyword>
<evidence type="ECO:0000256" key="17">
    <source>
        <dbReference type="RuleBase" id="RU000461"/>
    </source>
</evidence>
<dbReference type="Pfam" id="PF00067">
    <property type="entry name" value="p450"/>
    <property type="match status" value="1"/>
</dbReference>
<dbReference type="InterPro" id="IPR050476">
    <property type="entry name" value="Insect_CytP450_Detox"/>
</dbReference>
<evidence type="ECO:0000256" key="9">
    <source>
        <dbReference type="ARBA" id="ARBA00022824"/>
    </source>
</evidence>
<keyword evidence="12 16" id="KW-0408">Iron</keyword>
<keyword evidence="8 16" id="KW-0479">Metal-binding</keyword>
<comment type="cofactor">
    <cofactor evidence="1 16">
        <name>heme</name>
        <dbReference type="ChEBI" id="CHEBI:30413"/>
    </cofactor>
</comment>
<dbReference type="GO" id="GO:0020037">
    <property type="term" value="F:heme binding"/>
    <property type="evidence" value="ECO:0007669"/>
    <property type="project" value="InterPro"/>
</dbReference>
<evidence type="ECO:0000313" key="18">
    <source>
        <dbReference type="EMBL" id="ACZ97417.2"/>
    </source>
</evidence>
<comment type="catalytic activity">
    <reaction evidence="15">
        <text>an organic molecule + reduced [NADPH--hemoprotein reductase] + O2 = an alcohol + oxidized [NADPH--hemoprotein reductase] + H2O + H(+)</text>
        <dbReference type="Rhea" id="RHEA:17149"/>
        <dbReference type="Rhea" id="RHEA-COMP:11964"/>
        <dbReference type="Rhea" id="RHEA-COMP:11965"/>
        <dbReference type="ChEBI" id="CHEBI:15377"/>
        <dbReference type="ChEBI" id="CHEBI:15378"/>
        <dbReference type="ChEBI" id="CHEBI:15379"/>
        <dbReference type="ChEBI" id="CHEBI:30879"/>
        <dbReference type="ChEBI" id="CHEBI:57618"/>
        <dbReference type="ChEBI" id="CHEBI:58210"/>
        <dbReference type="ChEBI" id="CHEBI:142491"/>
        <dbReference type="EC" id="1.14.14.1"/>
    </reaction>
</comment>
<reference evidence="18" key="1">
    <citation type="journal article" date="2009" name="BMC Genomics">
        <title>454 pyrosequencing based transcriptome analysis of Zygaena filipendulae with focus on genes involved in biosynthesis of cyanogenic glucosides.</title>
        <authorList>
            <person name="Zagrobelny M."/>
            <person name="Scheibye-Alsing K."/>
            <person name="Jensen N.B."/>
            <person name="Moller B.L."/>
            <person name="Gorodkin J."/>
            <person name="Bak S."/>
        </authorList>
    </citation>
    <scope>NUCLEOTIDE SEQUENCE</scope>
    <source>
        <tissue evidence="18">Whole larva without gut</tissue>
    </source>
</reference>
<evidence type="ECO:0000256" key="11">
    <source>
        <dbReference type="ARBA" id="ARBA00023002"/>
    </source>
</evidence>
<dbReference type="InterPro" id="IPR001128">
    <property type="entry name" value="Cyt_P450"/>
</dbReference>
<evidence type="ECO:0000256" key="8">
    <source>
        <dbReference type="ARBA" id="ARBA00022723"/>
    </source>
</evidence>
<evidence type="ECO:0000256" key="5">
    <source>
        <dbReference type="ARBA" id="ARBA00010617"/>
    </source>
</evidence>
<comment type="function">
    <text evidence="2">May be involved in the metabolism of insect hormones and in the breakdown of synthetic insecticides.</text>
</comment>
<dbReference type="PANTHER" id="PTHR24292:SF54">
    <property type="entry name" value="CYP9F3-RELATED"/>
    <property type="match status" value="1"/>
</dbReference>
<proteinExistence type="evidence at transcript level"/>
<dbReference type="EC" id="1.14.14.1" evidence="6"/>
<evidence type="ECO:0000256" key="15">
    <source>
        <dbReference type="ARBA" id="ARBA00047827"/>
    </source>
</evidence>
<dbReference type="PRINTS" id="PR00465">
    <property type="entry name" value="EP450IV"/>
</dbReference>